<dbReference type="AlphaFoldDB" id="A0A2T2P7W0"/>
<accession>A0A2T2P7W0</accession>
<keyword evidence="3" id="KW-1185">Reference proteome</keyword>
<dbReference type="Proteomes" id="UP000240883">
    <property type="component" value="Unassembled WGS sequence"/>
</dbReference>
<protein>
    <submittedName>
        <fullName evidence="2">Uncharacterized protein</fullName>
    </submittedName>
</protein>
<organism evidence="2 3">
    <name type="scientific">Corynespora cassiicola Philippines</name>
    <dbReference type="NCBI Taxonomy" id="1448308"/>
    <lineage>
        <taxon>Eukaryota</taxon>
        <taxon>Fungi</taxon>
        <taxon>Dikarya</taxon>
        <taxon>Ascomycota</taxon>
        <taxon>Pezizomycotina</taxon>
        <taxon>Dothideomycetes</taxon>
        <taxon>Pleosporomycetidae</taxon>
        <taxon>Pleosporales</taxon>
        <taxon>Corynesporascaceae</taxon>
        <taxon>Corynespora</taxon>
    </lineage>
</organism>
<proteinExistence type="predicted"/>
<feature type="region of interest" description="Disordered" evidence="1">
    <location>
        <begin position="1"/>
        <end position="70"/>
    </location>
</feature>
<gene>
    <name evidence="2" type="ORF">BS50DRAFT_194616</name>
</gene>
<reference evidence="2 3" key="1">
    <citation type="journal article" date="2018" name="Front. Microbiol.">
        <title>Genome-Wide Analysis of Corynespora cassiicola Leaf Fall Disease Putative Effectors.</title>
        <authorList>
            <person name="Lopez D."/>
            <person name="Ribeiro S."/>
            <person name="Label P."/>
            <person name="Fumanal B."/>
            <person name="Venisse J.S."/>
            <person name="Kohler A."/>
            <person name="de Oliveira R.R."/>
            <person name="Labutti K."/>
            <person name="Lipzen A."/>
            <person name="Lail K."/>
            <person name="Bauer D."/>
            <person name="Ohm R.A."/>
            <person name="Barry K.W."/>
            <person name="Spatafora J."/>
            <person name="Grigoriev I.V."/>
            <person name="Martin F.M."/>
            <person name="Pujade-Renaud V."/>
        </authorList>
    </citation>
    <scope>NUCLEOTIDE SEQUENCE [LARGE SCALE GENOMIC DNA]</scope>
    <source>
        <strain evidence="2 3">Philippines</strain>
    </source>
</reference>
<feature type="region of interest" description="Disordered" evidence="1">
    <location>
        <begin position="86"/>
        <end position="126"/>
    </location>
</feature>
<evidence type="ECO:0000313" key="3">
    <source>
        <dbReference type="Proteomes" id="UP000240883"/>
    </source>
</evidence>
<dbReference type="EMBL" id="KZ678129">
    <property type="protein sequence ID" value="PSN73743.1"/>
    <property type="molecule type" value="Genomic_DNA"/>
</dbReference>
<evidence type="ECO:0000256" key="1">
    <source>
        <dbReference type="SAM" id="MobiDB-lite"/>
    </source>
</evidence>
<name>A0A2T2P7W0_CORCC</name>
<evidence type="ECO:0000313" key="2">
    <source>
        <dbReference type="EMBL" id="PSN73743.1"/>
    </source>
</evidence>
<sequence length="156" mass="16838">MAQRGPATTPRTDGVDASLRQRLPRTPQPWVNGGKSQSRAGPRLVPIHPGATHGRPRPPTTAHDCPRLPTTAHDCPRCRAQLPDCLQQFPPSHGLRRPNRDHAGNAAVAQPERTCQTRRPAARPTPALNTVSSAFCGSAASHRQITPLHSCAICIR</sequence>